<dbReference type="CDD" id="cd03676">
    <property type="entry name" value="NUDIX_Tnr3_like"/>
    <property type="match status" value="1"/>
</dbReference>
<dbReference type="InterPro" id="IPR015797">
    <property type="entry name" value="NUDIX_hydrolase-like_dom_sf"/>
</dbReference>
<dbReference type="InterPro" id="IPR031804">
    <property type="entry name" value="DUF4743"/>
</dbReference>
<dbReference type="GO" id="GO:0044715">
    <property type="term" value="F:8-oxo-dGDP phosphatase activity"/>
    <property type="evidence" value="ECO:0007669"/>
    <property type="project" value="TreeGrafter"/>
</dbReference>
<keyword evidence="3" id="KW-1185">Reference proteome</keyword>
<accession>A0A1L0BPW4</accession>
<reference evidence="2 3" key="1">
    <citation type="submission" date="2016-10" db="EMBL/GenBank/DDBJ databases">
        <authorList>
            <person name="de Groot N.N."/>
        </authorList>
    </citation>
    <scope>NUCLEOTIDE SEQUENCE [LARGE SCALE GENOMIC DNA]</scope>
    <source>
        <strain evidence="2 3">CBS 141442</strain>
    </source>
</reference>
<evidence type="ECO:0000313" key="2">
    <source>
        <dbReference type="EMBL" id="SGZ53439.1"/>
    </source>
</evidence>
<dbReference type="EMBL" id="LT635759">
    <property type="protein sequence ID" value="SGZ53439.1"/>
    <property type="molecule type" value="Genomic_DNA"/>
</dbReference>
<gene>
    <name evidence="2" type="ORF">SAMEA4029010_CIC11G00000002987</name>
</gene>
<dbReference type="InterPro" id="IPR000086">
    <property type="entry name" value="NUDIX_hydrolase_dom"/>
</dbReference>
<dbReference type="Pfam" id="PF00293">
    <property type="entry name" value="NUDIX"/>
    <property type="match status" value="1"/>
</dbReference>
<proteinExistence type="predicted"/>
<dbReference type="FunFam" id="3.90.79.10:FF:000019">
    <property type="entry name" value="Thiamin pyrophosphokinase, putative"/>
    <property type="match status" value="1"/>
</dbReference>
<dbReference type="Proteomes" id="UP000182334">
    <property type="component" value="Chromosome IV"/>
</dbReference>
<evidence type="ECO:0000259" key="1">
    <source>
        <dbReference type="PROSITE" id="PS51462"/>
    </source>
</evidence>
<dbReference type="PANTHER" id="PTHR13622">
    <property type="entry name" value="THIAMIN PYROPHOSPHOKINASE"/>
    <property type="match status" value="1"/>
</dbReference>
<name>A0A1L0BPW4_9ASCO</name>
<dbReference type="OrthoDB" id="10261522at2759"/>
<evidence type="ECO:0000313" key="3">
    <source>
        <dbReference type="Proteomes" id="UP000182334"/>
    </source>
</evidence>
<protein>
    <submittedName>
        <fullName evidence="2">CIC11C00000002987</fullName>
    </submittedName>
</protein>
<sequence>MSLLPLVEKVDSFPYVEDPYYWKFISHDGALLGYIVPEIAHRLKASDYFQVDESSHIVQLSPSLDTFEKRNQVFAEIALKWKETDQLLALGWRDELYTIYNPRSVPYMLLERAFSCLLGVATYGVHINGYVPASKTVDNVLKLWVPRRSLTKATYPGKLDNTIAGGLAHPYGIWENVVKECYEEGGLSADFVESHIKSAGVITYLCQPYGPKGHAQPEVEYVYDLEFESETDTVPFPVDGEAEDFKLMTIEEVKQRMLADEFKPNCGLVIVDFLMRHGYVTPENEPNYLEIQSRIHRRFPFAMRN</sequence>
<feature type="domain" description="Nudix hydrolase" evidence="1">
    <location>
        <begin position="109"/>
        <end position="272"/>
    </location>
</feature>
<dbReference type="Pfam" id="PF15916">
    <property type="entry name" value="DUF4743"/>
    <property type="match status" value="1"/>
</dbReference>
<dbReference type="SUPFAM" id="SSF55811">
    <property type="entry name" value="Nudix"/>
    <property type="match status" value="1"/>
</dbReference>
<dbReference type="PROSITE" id="PS51462">
    <property type="entry name" value="NUDIX"/>
    <property type="match status" value="1"/>
</dbReference>
<dbReference type="AlphaFoldDB" id="A0A1L0BPW4"/>
<dbReference type="STRING" id="45354.A0A1L0BPW4"/>
<dbReference type="PANTHER" id="PTHR13622:SF8">
    <property type="entry name" value="THIAMIN PYROPHOSPHOKINASE 1"/>
    <property type="match status" value="1"/>
</dbReference>
<dbReference type="Gene3D" id="3.90.79.10">
    <property type="entry name" value="Nucleoside Triphosphate Pyrophosphohydrolase"/>
    <property type="match status" value="1"/>
</dbReference>
<organism evidence="2 3">
    <name type="scientific">Sungouiella intermedia</name>
    <dbReference type="NCBI Taxonomy" id="45354"/>
    <lineage>
        <taxon>Eukaryota</taxon>
        <taxon>Fungi</taxon>
        <taxon>Dikarya</taxon>
        <taxon>Ascomycota</taxon>
        <taxon>Saccharomycotina</taxon>
        <taxon>Pichiomycetes</taxon>
        <taxon>Metschnikowiaceae</taxon>
        <taxon>Sungouiella</taxon>
    </lineage>
</organism>